<keyword evidence="1" id="KW-0732">Signal</keyword>
<protein>
    <submittedName>
        <fullName evidence="3">DUF3862 domain-containing protein</fullName>
    </submittedName>
</protein>
<dbReference type="Gene3D" id="3.30.1450.10">
    <property type="match status" value="1"/>
</dbReference>
<dbReference type="RefSeq" id="WP_118380188.1">
    <property type="nucleotide sequence ID" value="NZ_CABJDQ010000009.1"/>
</dbReference>
<comment type="caution">
    <text evidence="3">The sequence shown here is derived from an EMBL/GenBank/DDBJ whole genome shotgun (WGS) entry which is preliminary data.</text>
</comment>
<dbReference type="Pfam" id="PF12978">
    <property type="entry name" value="DUF3862"/>
    <property type="match status" value="1"/>
</dbReference>
<keyword evidence="2" id="KW-1133">Transmembrane helix</keyword>
<dbReference type="GeneID" id="66467880"/>
<organism evidence="3 4">
    <name type="scientific">Eubacterium ventriosum</name>
    <dbReference type="NCBI Taxonomy" id="39496"/>
    <lineage>
        <taxon>Bacteria</taxon>
        <taxon>Bacillati</taxon>
        <taxon>Bacillota</taxon>
        <taxon>Clostridia</taxon>
        <taxon>Eubacteriales</taxon>
        <taxon>Eubacteriaceae</taxon>
        <taxon>Eubacterium</taxon>
    </lineage>
</organism>
<gene>
    <name evidence="3" type="ORF">DW018_11565</name>
</gene>
<name>A0A415L489_9FIRM</name>
<reference evidence="3 4" key="1">
    <citation type="submission" date="2018-08" db="EMBL/GenBank/DDBJ databases">
        <title>A genome reference for cultivated species of the human gut microbiota.</title>
        <authorList>
            <person name="Zou Y."/>
            <person name="Xue W."/>
            <person name="Luo G."/>
        </authorList>
    </citation>
    <scope>NUCLEOTIDE SEQUENCE [LARGE SCALE GENOMIC DNA]</scope>
    <source>
        <strain evidence="3 4">AF37-4</strain>
    </source>
</reference>
<dbReference type="Proteomes" id="UP000283314">
    <property type="component" value="Unassembled WGS sequence"/>
</dbReference>
<dbReference type="AlphaFoldDB" id="A0A415L489"/>
<dbReference type="InterPro" id="IPR037873">
    <property type="entry name" value="BamE-like"/>
</dbReference>
<dbReference type="EMBL" id="QROT01000009">
    <property type="protein sequence ID" value="RHL43267.1"/>
    <property type="molecule type" value="Genomic_DNA"/>
</dbReference>
<keyword evidence="2" id="KW-0812">Transmembrane</keyword>
<feature type="transmembrane region" description="Helical" evidence="2">
    <location>
        <begin position="34"/>
        <end position="53"/>
    </location>
</feature>
<sequence length="144" mass="15680">MSETKVCKFCQSEIPKKAKVCPNCKRTLKKGHGCLFSILVFIILICIGIAVALNTNDSIQKDISGVSDKSEYITMDEYNRIETGMSYDEVVDIIGSKGELSTKSESNGYTIEIYTWYGNGTAGSNANVTFENGKATAKAQVGLQ</sequence>
<evidence type="ECO:0000313" key="4">
    <source>
        <dbReference type="Proteomes" id="UP000283314"/>
    </source>
</evidence>
<dbReference type="InterPro" id="IPR024418">
    <property type="entry name" value="DUF3862"/>
</dbReference>
<keyword evidence="2" id="KW-0472">Membrane</keyword>
<evidence type="ECO:0000256" key="2">
    <source>
        <dbReference type="SAM" id="Phobius"/>
    </source>
</evidence>
<evidence type="ECO:0000256" key="1">
    <source>
        <dbReference type="ARBA" id="ARBA00022729"/>
    </source>
</evidence>
<evidence type="ECO:0000313" key="3">
    <source>
        <dbReference type="EMBL" id="RHL43267.1"/>
    </source>
</evidence>
<accession>A0A415L489</accession>
<proteinExistence type="predicted"/>